<organism evidence="1">
    <name type="scientific">marine metagenome</name>
    <dbReference type="NCBI Taxonomy" id="408172"/>
    <lineage>
        <taxon>unclassified sequences</taxon>
        <taxon>metagenomes</taxon>
        <taxon>ecological metagenomes</taxon>
    </lineage>
</organism>
<evidence type="ECO:0008006" key="2">
    <source>
        <dbReference type="Google" id="ProtNLM"/>
    </source>
</evidence>
<proteinExistence type="predicted"/>
<evidence type="ECO:0000313" key="1">
    <source>
        <dbReference type="EMBL" id="SVD61057.1"/>
    </source>
</evidence>
<dbReference type="InterPro" id="IPR011250">
    <property type="entry name" value="OMP/PagP_B-barrel"/>
</dbReference>
<gene>
    <name evidence="1" type="ORF">METZ01_LOCUS413911</name>
</gene>
<dbReference type="Pfam" id="PF09411">
    <property type="entry name" value="PagL"/>
    <property type="match status" value="1"/>
</dbReference>
<protein>
    <recommendedName>
        <fullName evidence="2">Acyloxyacyl hydrolase</fullName>
    </recommendedName>
</protein>
<dbReference type="SUPFAM" id="SSF56925">
    <property type="entry name" value="OMPA-like"/>
    <property type="match status" value="1"/>
</dbReference>
<dbReference type="EMBL" id="UINC01161707">
    <property type="protein sequence ID" value="SVD61057.1"/>
    <property type="molecule type" value="Genomic_DNA"/>
</dbReference>
<dbReference type="InterPro" id="IPR018550">
    <property type="entry name" value="Lipid-A_deacylase-rel"/>
</dbReference>
<name>A0A382WQD8_9ZZZZ</name>
<accession>A0A382WQD8</accession>
<sequence length="183" mass="19612">MRLVTILSTCTALVLLSGPAPALEKGGPVVAVGQSSKNPDKDFTTYSVGWRFPLPPPVSFDALGERLGGQLDLFVEPLFGIITGDADTVEFSVVPMVRYRHRLDQDWAAFVEGGLGLAYSDLRGVNLGSRMHFASQASAGLAHPGQSGRRVSVGLRVRHISHAGLWADANSGFNTEYLVISFD</sequence>
<reference evidence="1" key="1">
    <citation type="submission" date="2018-05" db="EMBL/GenBank/DDBJ databases">
        <authorList>
            <person name="Lanie J.A."/>
            <person name="Ng W.-L."/>
            <person name="Kazmierczak K.M."/>
            <person name="Andrzejewski T.M."/>
            <person name="Davidsen T.M."/>
            <person name="Wayne K.J."/>
            <person name="Tettelin H."/>
            <person name="Glass J.I."/>
            <person name="Rusch D."/>
            <person name="Podicherti R."/>
            <person name="Tsui H.-C.T."/>
            <person name="Winkler M.E."/>
        </authorList>
    </citation>
    <scope>NUCLEOTIDE SEQUENCE</scope>
</reference>
<dbReference type="AlphaFoldDB" id="A0A382WQD8"/>
<dbReference type="Gene3D" id="2.40.160.20">
    <property type="match status" value="1"/>
</dbReference>